<dbReference type="GO" id="GO:0046103">
    <property type="term" value="P:inosine biosynthetic process"/>
    <property type="evidence" value="ECO:0007669"/>
    <property type="project" value="TreeGrafter"/>
</dbReference>
<dbReference type="InterPro" id="IPR006330">
    <property type="entry name" value="Ado/ade_deaminase"/>
</dbReference>
<evidence type="ECO:0000313" key="11">
    <source>
        <dbReference type="EMBL" id="KAF9778026.1"/>
    </source>
</evidence>
<evidence type="ECO:0000256" key="5">
    <source>
        <dbReference type="ARBA" id="ARBA00022525"/>
    </source>
</evidence>
<dbReference type="GO" id="GO:0006154">
    <property type="term" value="P:adenosine catabolic process"/>
    <property type="evidence" value="ECO:0007669"/>
    <property type="project" value="InterPro"/>
</dbReference>
<evidence type="ECO:0000256" key="4">
    <source>
        <dbReference type="ARBA" id="ARBA00012784"/>
    </source>
</evidence>
<comment type="subcellular location">
    <subcellularLocation>
        <location evidence="2">Secreted</location>
    </subcellularLocation>
</comment>
<dbReference type="Proteomes" id="UP000736335">
    <property type="component" value="Unassembled WGS sequence"/>
</dbReference>
<keyword evidence="8" id="KW-0378">Hydrolase</keyword>
<evidence type="ECO:0000256" key="9">
    <source>
        <dbReference type="ARBA" id="ARBA00047764"/>
    </source>
</evidence>
<keyword evidence="12" id="KW-1185">Reference proteome</keyword>
<dbReference type="EC" id="3.5.4.4" evidence="4"/>
<dbReference type="FunFam" id="3.20.20.140:FF:000017">
    <property type="entry name" value="Adenosine deaminase 2"/>
    <property type="match status" value="1"/>
</dbReference>
<comment type="caution">
    <text evidence="11">The sequence shown here is derived from an EMBL/GenBank/DDBJ whole genome shotgun (WGS) entry which is preliminary data.</text>
</comment>
<gene>
    <name evidence="11" type="ORF">BJ322DRAFT_1094454</name>
</gene>
<dbReference type="GO" id="GO:0005615">
    <property type="term" value="C:extracellular space"/>
    <property type="evidence" value="ECO:0007669"/>
    <property type="project" value="InterPro"/>
</dbReference>
<dbReference type="PANTHER" id="PTHR11409">
    <property type="entry name" value="ADENOSINE DEAMINASE"/>
    <property type="match status" value="1"/>
</dbReference>
<keyword evidence="7" id="KW-0732">Signal</keyword>
<comment type="similarity">
    <text evidence="3">Belongs to the metallo-dependent hydrolases superfamily. Adenosine and AMP deaminases family. ADGF subfamily.</text>
</comment>
<keyword evidence="6" id="KW-0479">Metal-binding</keyword>
<evidence type="ECO:0000256" key="7">
    <source>
        <dbReference type="ARBA" id="ARBA00022729"/>
    </source>
</evidence>
<evidence type="ECO:0000256" key="2">
    <source>
        <dbReference type="ARBA" id="ARBA00004613"/>
    </source>
</evidence>
<organism evidence="11 12">
    <name type="scientific">Thelephora terrestris</name>
    <dbReference type="NCBI Taxonomy" id="56493"/>
    <lineage>
        <taxon>Eukaryota</taxon>
        <taxon>Fungi</taxon>
        <taxon>Dikarya</taxon>
        <taxon>Basidiomycota</taxon>
        <taxon>Agaricomycotina</taxon>
        <taxon>Agaricomycetes</taxon>
        <taxon>Thelephorales</taxon>
        <taxon>Thelephoraceae</taxon>
        <taxon>Thelephora</taxon>
    </lineage>
</organism>
<evidence type="ECO:0000313" key="12">
    <source>
        <dbReference type="Proteomes" id="UP000736335"/>
    </source>
</evidence>
<dbReference type="InterPro" id="IPR032466">
    <property type="entry name" value="Metal_Hydrolase"/>
</dbReference>
<evidence type="ECO:0000259" key="10">
    <source>
        <dbReference type="Pfam" id="PF00962"/>
    </source>
</evidence>
<evidence type="ECO:0000256" key="1">
    <source>
        <dbReference type="ARBA" id="ARBA00001947"/>
    </source>
</evidence>
<dbReference type="InterPro" id="IPR006331">
    <property type="entry name" value="ADGF"/>
</dbReference>
<evidence type="ECO:0000256" key="8">
    <source>
        <dbReference type="ARBA" id="ARBA00022801"/>
    </source>
</evidence>
<name>A0A9P6H5K3_9AGAM</name>
<dbReference type="NCBIfam" id="TIGR01431">
    <property type="entry name" value="adm_rel"/>
    <property type="match status" value="1"/>
</dbReference>
<dbReference type="Gene3D" id="3.20.20.140">
    <property type="entry name" value="Metal-dependent hydrolases"/>
    <property type="match status" value="1"/>
</dbReference>
<dbReference type="AlphaFoldDB" id="A0A9P6H5K3"/>
<dbReference type="PANTHER" id="PTHR11409:SF39">
    <property type="entry name" value="ADENOSINE DEAMINASE 2"/>
    <property type="match status" value="1"/>
</dbReference>
<comment type="cofactor">
    <cofactor evidence="1">
        <name>Zn(2+)</name>
        <dbReference type="ChEBI" id="CHEBI:29105"/>
    </cofactor>
</comment>
<reference evidence="11" key="1">
    <citation type="journal article" date="2020" name="Nat. Commun.">
        <title>Large-scale genome sequencing of mycorrhizal fungi provides insights into the early evolution of symbiotic traits.</title>
        <authorList>
            <person name="Miyauchi S."/>
            <person name="Kiss E."/>
            <person name="Kuo A."/>
            <person name="Drula E."/>
            <person name="Kohler A."/>
            <person name="Sanchez-Garcia M."/>
            <person name="Morin E."/>
            <person name="Andreopoulos B."/>
            <person name="Barry K.W."/>
            <person name="Bonito G."/>
            <person name="Buee M."/>
            <person name="Carver A."/>
            <person name="Chen C."/>
            <person name="Cichocki N."/>
            <person name="Clum A."/>
            <person name="Culley D."/>
            <person name="Crous P.W."/>
            <person name="Fauchery L."/>
            <person name="Girlanda M."/>
            <person name="Hayes R.D."/>
            <person name="Keri Z."/>
            <person name="LaButti K."/>
            <person name="Lipzen A."/>
            <person name="Lombard V."/>
            <person name="Magnuson J."/>
            <person name="Maillard F."/>
            <person name="Murat C."/>
            <person name="Nolan M."/>
            <person name="Ohm R.A."/>
            <person name="Pangilinan J."/>
            <person name="Pereira M.F."/>
            <person name="Perotto S."/>
            <person name="Peter M."/>
            <person name="Pfister S."/>
            <person name="Riley R."/>
            <person name="Sitrit Y."/>
            <person name="Stielow J.B."/>
            <person name="Szollosi G."/>
            <person name="Zifcakova L."/>
            <person name="Stursova M."/>
            <person name="Spatafora J.W."/>
            <person name="Tedersoo L."/>
            <person name="Vaario L.M."/>
            <person name="Yamada A."/>
            <person name="Yan M."/>
            <person name="Wang P."/>
            <person name="Xu J."/>
            <person name="Bruns T."/>
            <person name="Baldrian P."/>
            <person name="Vilgalys R."/>
            <person name="Dunand C."/>
            <person name="Henrissat B."/>
            <person name="Grigoriev I.V."/>
            <person name="Hibbett D."/>
            <person name="Nagy L.G."/>
            <person name="Martin F.M."/>
        </authorList>
    </citation>
    <scope>NUCLEOTIDE SEQUENCE</scope>
    <source>
        <strain evidence="11">UH-Tt-Lm1</strain>
    </source>
</reference>
<protein>
    <recommendedName>
        <fullName evidence="4">adenosine deaminase</fullName>
        <ecNumber evidence="4">3.5.4.4</ecNumber>
    </recommendedName>
</protein>
<comment type="catalytic activity">
    <reaction evidence="9">
        <text>adenosine + H2O + H(+) = inosine + NH4(+)</text>
        <dbReference type="Rhea" id="RHEA:24408"/>
        <dbReference type="ChEBI" id="CHEBI:15377"/>
        <dbReference type="ChEBI" id="CHEBI:15378"/>
        <dbReference type="ChEBI" id="CHEBI:16335"/>
        <dbReference type="ChEBI" id="CHEBI:17596"/>
        <dbReference type="ChEBI" id="CHEBI:28938"/>
        <dbReference type="EC" id="3.5.4.4"/>
    </reaction>
</comment>
<evidence type="ECO:0000256" key="6">
    <source>
        <dbReference type="ARBA" id="ARBA00022723"/>
    </source>
</evidence>
<dbReference type="SUPFAM" id="SSF51556">
    <property type="entry name" value="Metallo-dependent hydrolases"/>
    <property type="match status" value="1"/>
</dbReference>
<accession>A0A9P6H5K3</accession>
<reference evidence="11" key="2">
    <citation type="submission" date="2020-11" db="EMBL/GenBank/DDBJ databases">
        <authorList>
            <consortium name="DOE Joint Genome Institute"/>
            <person name="Kuo A."/>
            <person name="Miyauchi S."/>
            <person name="Kiss E."/>
            <person name="Drula E."/>
            <person name="Kohler A."/>
            <person name="Sanchez-Garcia M."/>
            <person name="Andreopoulos B."/>
            <person name="Barry K.W."/>
            <person name="Bonito G."/>
            <person name="Buee M."/>
            <person name="Carver A."/>
            <person name="Chen C."/>
            <person name="Cichocki N."/>
            <person name="Clum A."/>
            <person name="Culley D."/>
            <person name="Crous P.W."/>
            <person name="Fauchery L."/>
            <person name="Girlanda M."/>
            <person name="Hayes R."/>
            <person name="Keri Z."/>
            <person name="Labutti K."/>
            <person name="Lipzen A."/>
            <person name="Lombard V."/>
            <person name="Magnuson J."/>
            <person name="Maillard F."/>
            <person name="Morin E."/>
            <person name="Murat C."/>
            <person name="Nolan M."/>
            <person name="Ohm R."/>
            <person name="Pangilinan J."/>
            <person name="Pereira M."/>
            <person name="Perotto S."/>
            <person name="Peter M."/>
            <person name="Riley R."/>
            <person name="Sitrit Y."/>
            <person name="Stielow B."/>
            <person name="Szollosi G."/>
            <person name="Zifcakova L."/>
            <person name="Stursova M."/>
            <person name="Spatafora J.W."/>
            <person name="Tedersoo L."/>
            <person name="Vaario L.-M."/>
            <person name="Yamada A."/>
            <person name="Yan M."/>
            <person name="Wang P."/>
            <person name="Xu J."/>
            <person name="Bruns T."/>
            <person name="Baldrian P."/>
            <person name="Vilgalys R."/>
            <person name="Henrissat B."/>
            <person name="Grigoriev I.V."/>
            <person name="Hibbett D."/>
            <person name="Nagy L.G."/>
            <person name="Martin F.M."/>
        </authorList>
    </citation>
    <scope>NUCLEOTIDE SEQUENCE</scope>
    <source>
        <strain evidence="11">UH-Tt-Lm1</strain>
    </source>
</reference>
<dbReference type="OrthoDB" id="7202371at2759"/>
<dbReference type="EMBL" id="WIUZ02000025">
    <property type="protein sequence ID" value="KAF9778026.1"/>
    <property type="molecule type" value="Genomic_DNA"/>
</dbReference>
<keyword evidence="5" id="KW-0964">Secreted</keyword>
<dbReference type="Pfam" id="PF00962">
    <property type="entry name" value="A_deaminase"/>
    <property type="match status" value="1"/>
</dbReference>
<sequence>MPLTDISTYLADRDSLMRQDRALRVDAIKLDNLSATEAAADEIVRAMKAEEAVSVWGAERADIERTFPGMEFLTSRSVITKTRVFELLHKMPKGALLHAHLDATVDVNFLLGRILEQDAIYVRTCAPLTALNPTANVLPEFSPFPKSEVKLSAGKSVTDPSYDGGWIPVKVARDNFSLELGGPEGFDGWYVASTTINPAEAYGTHKTVTKIWEKFRETFGVTRDVIRFSPIFEAYVREFLLSSIEDGISYVEARVNFLFKTFFGPDGRSTLAHRDMLRIYGDVVRGVKDEMKKQGREDEFVGSRIIYCTVKIVTPEELEWYTEDCLALKREFPDLIAGFDLVGPEDTTKPIVDYLVPLLRFKDRQRELGVEIPFIFHAGETLGDGTAADDNLYDAILLGTKRIGHGFSMIKHPKLMEICKERKIAIEVCPISNEILRYTTSIPMHPIASMLNHGMPVCLCSDDPSAFGNLGLSFDFYQVLVSSEQTGLITLGEIALDSLKYSTLEGEEKERAIAAWKKRWVKFLEDVVRDASDL</sequence>
<dbReference type="GO" id="GO:0004000">
    <property type="term" value="F:adenosine deaminase activity"/>
    <property type="evidence" value="ECO:0007669"/>
    <property type="project" value="InterPro"/>
</dbReference>
<proteinExistence type="inferred from homology"/>
<feature type="domain" description="Adenosine deaminase" evidence="10">
    <location>
        <begin position="208"/>
        <end position="511"/>
    </location>
</feature>
<dbReference type="GO" id="GO:0046872">
    <property type="term" value="F:metal ion binding"/>
    <property type="evidence" value="ECO:0007669"/>
    <property type="project" value="UniProtKB-KW"/>
</dbReference>
<dbReference type="InterPro" id="IPR001365">
    <property type="entry name" value="A_deaminase_dom"/>
</dbReference>
<evidence type="ECO:0000256" key="3">
    <source>
        <dbReference type="ARBA" id="ARBA00006083"/>
    </source>
</evidence>